<proteinExistence type="predicted"/>
<evidence type="ECO:0000256" key="1">
    <source>
        <dbReference type="SAM" id="Phobius"/>
    </source>
</evidence>
<keyword evidence="3" id="KW-1185">Reference proteome</keyword>
<name>A0A8H6WXV6_9AGAR</name>
<gene>
    <name evidence="2" type="ORF">MSAN_02452900</name>
</gene>
<evidence type="ECO:0000313" key="2">
    <source>
        <dbReference type="EMBL" id="KAF7330675.1"/>
    </source>
</evidence>
<keyword evidence="1" id="KW-0472">Membrane</keyword>
<dbReference type="OrthoDB" id="3117364at2759"/>
<dbReference type="EMBL" id="JACAZH010000066">
    <property type="protein sequence ID" value="KAF7330675.1"/>
    <property type="molecule type" value="Genomic_DNA"/>
</dbReference>
<feature type="transmembrane region" description="Helical" evidence="1">
    <location>
        <begin position="141"/>
        <end position="159"/>
    </location>
</feature>
<keyword evidence="1" id="KW-0812">Transmembrane</keyword>
<reference evidence="2" key="1">
    <citation type="submission" date="2020-05" db="EMBL/GenBank/DDBJ databases">
        <title>Mycena genomes resolve the evolution of fungal bioluminescence.</title>
        <authorList>
            <person name="Tsai I.J."/>
        </authorList>
    </citation>
    <scope>NUCLEOTIDE SEQUENCE</scope>
    <source>
        <strain evidence="2">160909Yilan</strain>
    </source>
</reference>
<evidence type="ECO:0000313" key="3">
    <source>
        <dbReference type="Proteomes" id="UP000623467"/>
    </source>
</evidence>
<accession>A0A8H6WXV6</accession>
<keyword evidence="1" id="KW-1133">Transmembrane helix</keyword>
<dbReference type="AlphaFoldDB" id="A0A8H6WXV6"/>
<dbReference type="Proteomes" id="UP000623467">
    <property type="component" value="Unassembled WGS sequence"/>
</dbReference>
<sequence length="167" mass="19161">MTGRFPERAVMPNGWTRFLSGDVYSNTLYLPLMIFSNLNTWLSQANHIFRRLRIISDFEDYAYTEAYDSKYPPTLACDDSDLDIENESSHYQQNVHDPVGRNGESEQRAMSNCKDHDASESTVEDDIVVEEMPVPGLTFKIVLYIQLVPILFLALSWVYNHVPGSFV</sequence>
<organism evidence="2 3">
    <name type="scientific">Mycena sanguinolenta</name>
    <dbReference type="NCBI Taxonomy" id="230812"/>
    <lineage>
        <taxon>Eukaryota</taxon>
        <taxon>Fungi</taxon>
        <taxon>Dikarya</taxon>
        <taxon>Basidiomycota</taxon>
        <taxon>Agaricomycotina</taxon>
        <taxon>Agaricomycetes</taxon>
        <taxon>Agaricomycetidae</taxon>
        <taxon>Agaricales</taxon>
        <taxon>Marasmiineae</taxon>
        <taxon>Mycenaceae</taxon>
        <taxon>Mycena</taxon>
    </lineage>
</organism>
<comment type="caution">
    <text evidence="2">The sequence shown here is derived from an EMBL/GenBank/DDBJ whole genome shotgun (WGS) entry which is preliminary data.</text>
</comment>
<protein>
    <submittedName>
        <fullName evidence="2">Uncharacterized protein</fullName>
    </submittedName>
</protein>